<feature type="domain" description="Protein kinase" evidence="14">
    <location>
        <begin position="632"/>
        <end position="929"/>
    </location>
</feature>
<dbReference type="Pfam" id="PF00211">
    <property type="entry name" value="Guanylate_cyc"/>
    <property type="match status" value="1"/>
</dbReference>
<evidence type="ECO:0000256" key="1">
    <source>
        <dbReference type="ARBA" id="ARBA00001436"/>
    </source>
</evidence>
<dbReference type="EC" id="4.6.1.2" evidence="3 12"/>
<dbReference type="Pfam" id="PF07714">
    <property type="entry name" value="PK_Tyr_Ser-Thr"/>
    <property type="match status" value="1"/>
</dbReference>
<comment type="catalytic activity">
    <reaction evidence="1 12">
        <text>GTP = 3',5'-cyclic GMP + diphosphate</text>
        <dbReference type="Rhea" id="RHEA:13665"/>
        <dbReference type="ChEBI" id="CHEBI:33019"/>
        <dbReference type="ChEBI" id="CHEBI:37565"/>
        <dbReference type="ChEBI" id="CHEBI:57746"/>
        <dbReference type="EC" id="4.6.1.2"/>
    </reaction>
</comment>
<dbReference type="InterPro" id="IPR001245">
    <property type="entry name" value="Ser-Thr/Tyr_kinase_cat_dom"/>
</dbReference>
<keyword evidence="4" id="KW-0812">Transmembrane</keyword>
<dbReference type="PANTHER" id="PTHR11920:SF501">
    <property type="entry name" value="GUANYLATE CYCLASE 32E"/>
    <property type="match status" value="1"/>
</dbReference>
<keyword evidence="9 11" id="KW-0456">Lyase</keyword>
<dbReference type="Gene3D" id="3.30.70.1230">
    <property type="entry name" value="Nucleotide cyclase"/>
    <property type="match status" value="1"/>
</dbReference>
<dbReference type="SUPFAM" id="SSF55073">
    <property type="entry name" value="Nucleotide cyclase"/>
    <property type="match status" value="1"/>
</dbReference>
<feature type="signal peptide" evidence="13">
    <location>
        <begin position="1"/>
        <end position="20"/>
    </location>
</feature>
<dbReference type="InterPro" id="IPR011009">
    <property type="entry name" value="Kinase-like_dom_sf"/>
</dbReference>
<keyword evidence="5" id="KW-0547">Nucleotide-binding</keyword>
<evidence type="ECO:0000256" key="6">
    <source>
        <dbReference type="ARBA" id="ARBA00022989"/>
    </source>
</evidence>
<keyword evidence="8" id="KW-0325">Glycoprotein</keyword>
<comment type="similarity">
    <text evidence="11">Belongs to the adenylyl cyclase class-4/guanylyl cyclase family.</text>
</comment>
<evidence type="ECO:0000256" key="5">
    <source>
        <dbReference type="ARBA" id="ARBA00022741"/>
    </source>
</evidence>
<evidence type="ECO:0000259" key="14">
    <source>
        <dbReference type="PROSITE" id="PS50011"/>
    </source>
</evidence>
<reference evidence="17" key="1">
    <citation type="submission" date="2025-08" db="UniProtKB">
        <authorList>
            <consortium name="RefSeq"/>
        </authorList>
    </citation>
    <scope>IDENTIFICATION</scope>
    <source>
        <strain evidence="17">Aabys</strain>
        <tissue evidence="17">Whole body</tissue>
    </source>
</reference>
<dbReference type="PROSITE" id="PS50011">
    <property type="entry name" value="PROTEIN_KINASE_DOM"/>
    <property type="match status" value="1"/>
</dbReference>
<gene>
    <name evidence="17" type="primary">LOC101888252</name>
</gene>
<keyword evidence="6" id="KW-1133">Transmembrane helix</keyword>
<dbReference type="InterPro" id="IPR001054">
    <property type="entry name" value="A/G_cyclase"/>
</dbReference>
<sequence length="1317" mass="150027">MDKTIFLIYAIFCITSQLNAQQHYRNKTATMAVTTNGVLTTSVSSSQQQQLLQQPIPHSQPLMMNESIIPIAEAVAAVKPLIQTKSNSNTNNNNNNNNINVINNYNVMQRNHQSRNHNYNRNNMNSNTNNNNKDADNIVIGFLAEYSQMRVTLGGLPLAVEDINKDPTLLPGKRLTFKAYDIGHKTSDYRVQPIRIMTQMKNDNIAAFIGPDESCTTEALLAAAWNIPMISFKCADSTVSSKDTFHTFARTLAPASKVSKSVISLLSAFHWQKFAIVVSSKPVWGGGVATAIQELAESENFTITHFREISDYVPIDNTLIKMQKIIDETYTTTRIYVFIGEHIAMVDFVRCMQNRKLLEDGDYIIISVDDEIYDSKRRVNIMERNYLDPYIKKEKSKSLDKNSFRSVIKISMSYPQNPDIREKCTKIKEYSRKHPFLVPYHERVFDNISVPIYALHLYDSVQIYARALTDVLQMGGDIYDGRQVMSRIFNRSYHSIQGFDVHIDMNGDAEGNYSVISLQSDSNGLNKANSLAKMSMQPVGYFVFNKQSIIPEFRYVKPDRPIQWLKGRPPLCEPLCGFHGELCPKRRLDWRYMTSGSFFGLFVVIAAVFLIKHYRYEQTLAGLLWKIDMKDVTIINMENANDYNNTLKNKNIYQICRQSILTGGDTNKKAFTNIGLYRGNIVAMKRVYKKTVDITRSIRKELKQMRELRHENIINFIGVSIDHGNVIIFTTYCARGSLEDVLANEDLHLDHMFISSLVSDILKGMIALHDSEIISHGNLRSSNCLIDSRWVCQISDFGLHEFKYGQEEPHKRDLELKRALWKAPELLRDPSPPARGTQKGDVYAFGIVLYEIIGRKGPWGSTTYSHEEIIAYVKKPELLHHGIFRPSLSQLDIPEYVRQCLRSCWEEDPEMRPDIRLVRMKLKELQAGLKPNIFDNMLSIMEKYAYNLEGLVQERTTQLYEEKKKTDMLLNQMLPRSVAESLKRGEPVEAECFDCVTILFSDIVGFTELCSTSTPFEVVEMLNDLYTCCDSIISNYDVYKVETIGDAYMVVSGLPLRNGKRHVGEIASLALHLLQSVANLKIPHKPNETLQLRIGVHSGPCAAGVVGLKMPRYCLFGDTVNTASRMESSGEAMKIHISEETYRLLENVGGYHCVERGLINIKGKGDMRTYWLLNKLEEHHSQVPALTCNDATPDLISNVDPDSSTTNSTNTLHPMFHNSHYMKHLPYGLSMNPQQQQQPQRLRYVKNSYCNCATKCIYNRRSDDNVNAAELPTIARKNHENVCNNTHLCVCRLNSSILHTTNNQRGPRSAPVITFRL</sequence>
<dbReference type="SUPFAM" id="SSF56112">
    <property type="entry name" value="Protein kinase-like (PK-like)"/>
    <property type="match status" value="1"/>
</dbReference>
<dbReference type="CDD" id="cd06370">
    <property type="entry name" value="PBP1_SAP_GC-like"/>
    <property type="match status" value="1"/>
</dbReference>
<protein>
    <recommendedName>
        <fullName evidence="3 12">Guanylate cyclase</fullName>
        <ecNumber evidence="3 12">4.6.1.2</ecNumber>
    </recommendedName>
</protein>
<feature type="domain" description="Guanylate cyclase" evidence="15">
    <location>
        <begin position="997"/>
        <end position="1127"/>
    </location>
</feature>
<evidence type="ECO:0000256" key="8">
    <source>
        <dbReference type="ARBA" id="ARBA00023180"/>
    </source>
</evidence>
<evidence type="ECO:0000256" key="13">
    <source>
        <dbReference type="SAM" id="SignalP"/>
    </source>
</evidence>
<evidence type="ECO:0000256" key="11">
    <source>
        <dbReference type="RuleBase" id="RU000405"/>
    </source>
</evidence>
<dbReference type="CDD" id="cd07302">
    <property type="entry name" value="CHD"/>
    <property type="match status" value="1"/>
</dbReference>
<dbReference type="PROSITE" id="PS50125">
    <property type="entry name" value="GUANYLATE_CYCLASE_2"/>
    <property type="match status" value="1"/>
</dbReference>
<accession>A0ABM3V496</accession>
<evidence type="ECO:0000313" key="16">
    <source>
        <dbReference type="Proteomes" id="UP001652621"/>
    </source>
</evidence>
<dbReference type="Pfam" id="PF01094">
    <property type="entry name" value="ANF_receptor"/>
    <property type="match status" value="1"/>
</dbReference>
<dbReference type="InterPro" id="IPR050401">
    <property type="entry name" value="Cyclic_nucleotide_synthase"/>
</dbReference>
<evidence type="ECO:0000256" key="9">
    <source>
        <dbReference type="ARBA" id="ARBA00023239"/>
    </source>
</evidence>
<dbReference type="PROSITE" id="PS00452">
    <property type="entry name" value="GUANYLATE_CYCLASE_1"/>
    <property type="match status" value="1"/>
</dbReference>
<proteinExistence type="inferred from homology"/>
<dbReference type="SUPFAM" id="SSF53822">
    <property type="entry name" value="Periplasmic binding protein-like I"/>
    <property type="match status" value="1"/>
</dbReference>
<evidence type="ECO:0000256" key="2">
    <source>
        <dbReference type="ARBA" id="ARBA00004479"/>
    </source>
</evidence>
<dbReference type="SMART" id="SM00044">
    <property type="entry name" value="CYCc"/>
    <property type="match status" value="1"/>
</dbReference>
<evidence type="ECO:0000256" key="7">
    <source>
        <dbReference type="ARBA" id="ARBA00023136"/>
    </source>
</evidence>
<name>A0ABM3V496_MUSDO</name>
<evidence type="ECO:0000313" key="17">
    <source>
        <dbReference type="RefSeq" id="XP_058980610.1"/>
    </source>
</evidence>
<keyword evidence="13" id="KW-0732">Signal</keyword>
<keyword evidence="7" id="KW-0472">Membrane</keyword>
<evidence type="ECO:0000256" key="3">
    <source>
        <dbReference type="ARBA" id="ARBA00012202"/>
    </source>
</evidence>
<dbReference type="GeneID" id="101888252"/>
<evidence type="ECO:0000256" key="10">
    <source>
        <dbReference type="ARBA" id="ARBA00023293"/>
    </source>
</evidence>
<dbReference type="Proteomes" id="UP001652621">
    <property type="component" value="Unplaced"/>
</dbReference>
<dbReference type="Gene3D" id="1.10.510.10">
    <property type="entry name" value="Transferase(Phosphotransferase) domain 1"/>
    <property type="match status" value="1"/>
</dbReference>
<evidence type="ECO:0000259" key="15">
    <source>
        <dbReference type="PROSITE" id="PS50125"/>
    </source>
</evidence>
<dbReference type="RefSeq" id="XP_058980610.1">
    <property type="nucleotide sequence ID" value="XM_059124627.1"/>
</dbReference>
<dbReference type="PANTHER" id="PTHR11920">
    <property type="entry name" value="GUANYLYL CYCLASE"/>
    <property type="match status" value="1"/>
</dbReference>
<dbReference type="InterPro" id="IPR029787">
    <property type="entry name" value="Nucleotide_cyclase"/>
</dbReference>
<dbReference type="InterPro" id="IPR018297">
    <property type="entry name" value="A/G_cyclase_CS"/>
</dbReference>
<evidence type="ECO:0000256" key="12">
    <source>
        <dbReference type="RuleBase" id="RU003431"/>
    </source>
</evidence>
<dbReference type="InterPro" id="IPR001828">
    <property type="entry name" value="ANF_lig-bd_rcpt"/>
</dbReference>
<organism evidence="16 17">
    <name type="scientific">Musca domestica</name>
    <name type="common">House fly</name>
    <dbReference type="NCBI Taxonomy" id="7370"/>
    <lineage>
        <taxon>Eukaryota</taxon>
        <taxon>Metazoa</taxon>
        <taxon>Ecdysozoa</taxon>
        <taxon>Arthropoda</taxon>
        <taxon>Hexapoda</taxon>
        <taxon>Insecta</taxon>
        <taxon>Pterygota</taxon>
        <taxon>Neoptera</taxon>
        <taxon>Endopterygota</taxon>
        <taxon>Diptera</taxon>
        <taxon>Brachycera</taxon>
        <taxon>Muscomorpha</taxon>
        <taxon>Muscoidea</taxon>
        <taxon>Muscidae</taxon>
        <taxon>Musca</taxon>
    </lineage>
</organism>
<dbReference type="InterPro" id="IPR000719">
    <property type="entry name" value="Prot_kinase_dom"/>
</dbReference>
<dbReference type="CDD" id="cd14042">
    <property type="entry name" value="PK_GC-A_B"/>
    <property type="match status" value="1"/>
</dbReference>
<keyword evidence="10 12" id="KW-0141">cGMP biosynthesis</keyword>
<dbReference type="Gene3D" id="3.40.50.2300">
    <property type="match status" value="2"/>
</dbReference>
<keyword evidence="16" id="KW-1185">Reference proteome</keyword>
<evidence type="ECO:0000256" key="4">
    <source>
        <dbReference type="ARBA" id="ARBA00022692"/>
    </source>
</evidence>
<dbReference type="InterPro" id="IPR028082">
    <property type="entry name" value="Peripla_BP_I"/>
</dbReference>
<comment type="subcellular location">
    <subcellularLocation>
        <location evidence="2">Membrane</location>
        <topology evidence="2">Single-pass type I membrane protein</topology>
    </subcellularLocation>
</comment>
<feature type="chain" id="PRO_5046057605" description="Guanylate cyclase" evidence="13">
    <location>
        <begin position="21"/>
        <end position="1317"/>
    </location>
</feature>